<name>A0A8H3VXK4_VENIN</name>
<dbReference type="EMBL" id="WNWR01000003">
    <property type="protein sequence ID" value="KAE9994668.1"/>
    <property type="molecule type" value="Genomic_DNA"/>
</dbReference>
<keyword evidence="4" id="KW-1185">Reference proteome</keyword>
<proteinExistence type="predicted"/>
<organism evidence="3 4">
    <name type="scientific">Venturia inaequalis</name>
    <name type="common">Apple scab fungus</name>
    <dbReference type="NCBI Taxonomy" id="5025"/>
    <lineage>
        <taxon>Eukaryota</taxon>
        <taxon>Fungi</taxon>
        <taxon>Dikarya</taxon>
        <taxon>Ascomycota</taxon>
        <taxon>Pezizomycotina</taxon>
        <taxon>Dothideomycetes</taxon>
        <taxon>Pleosporomycetidae</taxon>
        <taxon>Venturiales</taxon>
        <taxon>Venturiaceae</taxon>
        <taxon>Venturia</taxon>
    </lineage>
</organism>
<keyword evidence="1" id="KW-0175">Coiled coil</keyword>
<reference evidence="3 4" key="1">
    <citation type="submission" date="2019-07" db="EMBL/GenBank/DDBJ databases">
        <title>Venturia inaequalis Genome Resource.</title>
        <authorList>
            <person name="Lichtner F.J."/>
        </authorList>
    </citation>
    <scope>NUCLEOTIDE SEQUENCE [LARGE SCALE GENOMIC DNA]</scope>
    <source>
        <strain evidence="3 4">DMI_063113</strain>
    </source>
</reference>
<evidence type="ECO:0000256" key="2">
    <source>
        <dbReference type="SAM" id="MobiDB-lite"/>
    </source>
</evidence>
<gene>
    <name evidence="3" type="ORF">EG327_005114</name>
</gene>
<feature type="region of interest" description="Disordered" evidence="2">
    <location>
        <begin position="172"/>
        <end position="212"/>
    </location>
</feature>
<protein>
    <submittedName>
        <fullName evidence="3">Uncharacterized protein</fullName>
    </submittedName>
</protein>
<feature type="region of interest" description="Disordered" evidence="2">
    <location>
        <begin position="256"/>
        <end position="276"/>
    </location>
</feature>
<sequence length="357" mass="39952">MNLDQDHSICQQSIGPCPFLAQKSSIAQEMTVSVQHADIQSFQVADSWNKDDIRPHAKHADDMDLDPEEPSDTQGIELYPDEPTLEEYQRAERFHIKVICKIQDEKKKLQEELAKKGEEKLLMEKTLRIRIQEQELDIQNLRDDLQKSKGKIQEQEVEIQGPVDDIEMLENDRKEKHQDKQPAGSLLEEDTKGNVVESPPQRPVLDASGAAPSSTAPVAATLAFNQQPKAVTLQKQDQVEPEVEASTTKATTKIATETSAARNEATDTNGAAGNGSIRTSVASISLKRKAGTTNDNVPLPPRYKTCGRCGTRSHPAMFLHKVNMCPVSRCLKKCRRGTSNDIKYAKGFWRQHLQYEN</sequence>
<feature type="compositionally biased region" description="Basic and acidic residues" evidence="2">
    <location>
        <begin position="53"/>
        <end position="62"/>
    </location>
</feature>
<evidence type="ECO:0000256" key="1">
    <source>
        <dbReference type="SAM" id="Coils"/>
    </source>
</evidence>
<feature type="compositionally biased region" description="Polar residues" evidence="2">
    <location>
        <begin position="266"/>
        <end position="276"/>
    </location>
</feature>
<evidence type="ECO:0000313" key="3">
    <source>
        <dbReference type="EMBL" id="KAE9994668.1"/>
    </source>
</evidence>
<dbReference type="Proteomes" id="UP000490939">
    <property type="component" value="Unassembled WGS sequence"/>
</dbReference>
<feature type="coiled-coil region" evidence="1">
    <location>
        <begin position="106"/>
        <end position="158"/>
    </location>
</feature>
<feature type="region of interest" description="Disordered" evidence="2">
    <location>
        <begin position="53"/>
        <end position="78"/>
    </location>
</feature>
<comment type="caution">
    <text evidence="3">The sequence shown here is derived from an EMBL/GenBank/DDBJ whole genome shotgun (WGS) entry which is preliminary data.</text>
</comment>
<evidence type="ECO:0000313" key="4">
    <source>
        <dbReference type="Proteomes" id="UP000490939"/>
    </source>
</evidence>
<accession>A0A8H3VXK4</accession>
<dbReference type="AlphaFoldDB" id="A0A8H3VXK4"/>